<proteinExistence type="inferred from homology"/>
<keyword evidence="3" id="KW-0813">Transport</keyword>
<evidence type="ECO:0000256" key="6">
    <source>
        <dbReference type="SAM" id="SignalP"/>
    </source>
</evidence>
<dbReference type="AlphaFoldDB" id="A0A6P2CJ20"/>
<dbReference type="PANTHER" id="PTHR30532:SF24">
    <property type="entry name" value="FERRIC ENTEROBACTIN-BINDING PERIPLASMIC PROTEIN FEPB"/>
    <property type="match status" value="1"/>
</dbReference>
<evidence type="ECO:0000256" key="3">
    <source>
        <dbReference type="ARBA" id="ARBA00022448"/>
    </source>
</evidence>
<name>A0A6P2CJ20_9NOCA</name>
<evidence type="ECO:0000259" key="7">
    <source>
        <dbReference type="PROSITE" id="PS50983"/>
    </source>
</evidence>
<evidence type="ECO:0000256" key="5">
    <source>
        <dbReference type="SAM" id="MobiDB-lite"/>
    </source>
</evidence>
<dbReference type="RefSeq" id="WP_040774170.1">
    <property type="nucleotide sequence ID" value="NZ_QRCM01000001.1"/>
</dbReference>
<evidence type="ECO:0000256" key="4">
    <source>
        <dbReference type="ARBA" id="ARBA00022729"/>
    </source>
</evidence>
<organism evidence="8 9">
    <name type="scientific">Rhodococcus rhodnii</name>
    <dbReference type="NCBI Taxonomy" id="38312"/>
    <lineage>
        <taxon>Bacteria</taxon>
        <taxon>Bacillati</taxon>
        <taxon>Actinomycetota</taxon>
        <taxon>Actinomycetes</taxon>
        <taxon>Mycobacteriales</taxon>
        <taxon>Nocardiaceae</taxon>
        <taxon>Rhodococcus</taxon>
    </lineage>
</organism>
<evidence type="ECO:0000313" key="8">
    <source>
        <dbReference type="EMBL" id="TXG91860.1"/>
    </source>
</evidence>
<dbReference type="InterPro" id="IPR002491">
    <property type="entry name" value="ABC_transptr_periplasmic_BD"/>
</dbReference>
<evidence type="ECO:0000256" key="1">
    <source>
        <dbReference type="ARBA" id="ARBA00004196"/>
    </source>
</evidence>
<evidence type="ECO:0000256" key="2">
    <source>
        <dbReference type="ARBA" id="ARBA00008814"/>
    </source>
</evidence>
<protein>
    <submittedName>
        <fullName evidence="8">ABC transporter substrate-binding protein</fullName>
    </submittedName>
</protein>
<dbReference type="Pfam" id="PF01497">
    <property type="entry name" value="Peripla_BP_2"/>
    <property type="match status" value="1"/>
</dbReference>
<reference evidence="8 9" key="1">
    <citation type="submission" date="2018-07" db="EMBL/GenBank/DDBJ databases">
        <title>Genome sequence of Rhodococcus rhodnii ATCC 35071 from Rhodnius prolixus.</title>
        <authorList>
            <person name="Patel V."/>
            <person name="Vogel K.J."/>
        </authorList>
    </citation>
    <scope>NUCLEOTIDE SEQUENCE [LARGE SCALE GENOMIC DNA]</scope>
    <source>
        <strain evidence="8 9">ATCC 35071</strain>
    </source>
</reference>
<dbReference type="EMBL" id="QRCM01000001">
    <property type="protein sequence ID" value="TXG91860.1"/>
    <property type="molecule type" value="Genomic_DNA"/>
</dbReference>
<evidence type="ECO:0000313" key="9">
    <source>
        <dbReference type="Proteomes" id="UP000471120"/>
    </source>
</evidence>
<dbReference type="PROSITE" id="PS50983">
    <property type="entry name" value="FE_B12_PBP"/>
    <property type="match status" value="1"/>
</dbReference>
<dbReference type="PROSITE" id="PS51257">
    <property type="entry name" value="PROKAR_LIPOPROTEIN"/>
    <property type="match status" value="1"/>
</dbReference>
<comment type="caution">
    <text evidence="8">The sequence shown here is derived from an EMBL/GenBank/DDBJ whole genome shotgun (WGS) entry which is preliminary data.</text>
</comment>
<dbReference type="InterPro" id="IPR051313">
    <property type="entry name" value="Bact_iron-sidero_bind"/>
</dbReference>
<dbReference type="SUPFAM" id="SSF53807">
    <property type="entry name" value="Helical backbone' metal receptor"/>
    <property type="match status" value="1"/>
</dbReference>
<dbReference type="Gene3D" id="3.40.50.1980">
    <property type="entry name" value="Nitrogenase molybdenum iron protein domain"/>
    <property type="match status" value="2"/>
</dbReference>
<sequence>MKIGQSRFRTSVGAAVAAAALVVGLAACSSDDATGSGNGSATTTSDAAAESTVSYPLTVSGKFGESTIEAQPQRALPLSPQDADILLSLGITPIAMPTDAQNQAATGGTGIFPWEADALGDETPEQLVMEQGGSPVEQIAALEPDVIVSTGFWGLDQATFDQLNAQVPVVHFDTQANGEPWENSTRKVAEVMGVPEKAEEVIAAAHDKLEQAKADNPQVEGKTYNAIIGDMGGGQMAVLASDERGIGQFISSLGMELAPYATTLPVDQDGRGLVSYENLGDLDADVVFVVTRTDDMGDYTKFEGWNTIPAVERGAVVQLARTSGLPNAVGFPSAISLEWATDQVMPKVTEALEK</sequence>
<feature type="domain" description="Fe/B12 periplasmic-binding" evidence="7">
    <location>
        <begin position="74"/>
        <end position="352"/>
    </location>
</feature>
<feature type="region of interest" description="Disordered" evidence="5">
    <location>
        <begin position="31"/>
        <end position="50"/>
    </location>
</feature>
<keyword evidence="4 6" id="KW-0732">Signal</keyword>
<accession>A0A6P2CJ20</accession>
<dbReference type="PANTHER" id="PTHR30532">
    <property type="entry name" value="IRON III DICITRATE-BINDING PERIPLASMIC PROTEIN"/>
    <property type="match status" value="1"/>
</dbReference>
<feature type="signal peptide" evidence="6">
    <location>
        <begin position="1"/>
        <end position="29"/>
    </location>
</feature>
<gene>
    <name evidence="8" type="ORF">DW322_18820</name>
</gene>
<feature type="chain" id="PRO_5039356759" evidence="6">
    <location>
        <begin position="30"/>
        <end position="354"/>
    </location>
</feature>
<comment type="similarity">
    <text evidence="2">Belongs to the bacterial solute-binding protein 8 family.</text>
</comment>
<dbReference type="GO" id="GO:1901678">
    <property type="term" value="P:iron coordination entity transport"/>
    <property type="evidence" value="ECO:0007669"/>
    <property type="project" value="UniProtKB-ARBA"/>
</dbReference>
<dbReference type="Proteomes" id="UP000471120">
    <property type="component" value="Unassembled WGS sequence"/>
</dbReference>
<comment type="subcellular location">
    <subcellularLocation>
        <location evidence="1">Cell envelope</location>
    </subcellularLocation>
</comment>
<dbReference type="GO" id="GO:0030288">
    <property type="term" value="C:outer membrane-bounded periplasmic space"/>
    <property type="evidence" value="ECO:0007669"/>
    <property type="project" value="TreeGrafter"/>
</dbReference>